<name>A0A1I6EC92_9FIRM</name>
<dbReference type="AlphaFoldDB" id="A0A1I6EC92"/>
<dbReference type="OrthoDB" id="1807770at2"/>
<gene>
    <name evidence="1" type="ORF">SAMN05660706_13536</name>
</gene>
<dbReference type="STRING" id="39060.SAMN05660706_13536"/>
<protein>
    <recommendedName>
        <fullName evidence="3">Nucleoside 2-deoxyribosyltransferase</fullName>
    </recommendedName>
</protein>
<proteinExistence type="predicted"/>
<dbReference type="RefSeq" id="WP_092486956.1">
    <property type="nucleotide sequence ID" value="NZ_FOYM01000035.1"/>
</dbReference>
<sequence>MKIYIASSWKNEELVRAFAKMLRDAGLEVDDFTDDSRGRFVFHYSELGNLDELDAINFLEDERSQRAFQEDKKWLDWADAVVLILPAGKSAHLEAGYAKGCGKKLVIWQMSFPKGEFDVMYGFADLITDDHVKVKNFLLGRRAG</sequence>
<dbReference type="Gene3D" id="3.40.50.450">
    <property type="match status" value="1"/>
</dbReference>
<evidence type="ECO:0000313" key="1">
    <source>
        <dbReference type="EMBL" id="SFR15369.1"/>
    </source>
</evidence>
<accession>A0A1I6EC92</accession>
<organism evidence="1 2">
    <name type="scientific">Desulfoscipio geothermicus DSM 3669</name>
    <dbReference type="NCBI Taxonomy" id="1121426"/>
    <lineage>
        <taxon>Bacteria</taxon>
        <taxon>Bacillati</taxon>
        <taxon>Bacillota</taxon>
        <taxon>Clostridia</taxon>
        <taxon>Eubacteriales</taxon>
        <taxon>Desulfallaceae</taxon>
        <taxon>Desulfoscipio</taxon>
    </lineage>
</organism>
<dbReference type="SUPFAM" id="SSF52309">
    <property type="entry name" value="N-(deoxy)ribosyltransferase-like"/>
    <property type="match status" value="1"/>
</dbReference>
<dbReference type="EMBL" id="FOYM01000035">
    <property type="protein sequence ID" value="SFR15369.1"/>
    <property type="molecule type" value="Genomic_DNA"/>
</dbReference>
<evidence type="ECO:0008006" key="3">
    <source>
        <dbReference type="Google" id="ProtNLM"/>
    </source>
</evidence>
<keyword evidence="2" id="KW-1185">Reference proteome</keyword>
<evidence type="ECO:0000313" key="2">
    <source>
        <dbReference type="Proteomes" id="UP000199584"/>
    </source>
</evidence>
<reference evidence="2" key="1">
    <citation type="submission" date="2016-10" db="EMBL/GenBank/DDBJ databases">
        <authorList>
            <person name="Varghese N."/>
            <person name="Submissions S."/>
        </authorList>
    </citation>
    <scope>NUCLEOTIDE SEQUENCE [LARGE SCALE GENOMIC DNA]</scope>
    <source>
        <strain evidence="2">DSM 3669</strain>
    </source>
</reference>
<dbReference type="Proteomes" id="UP000199584">
    <property type="component" value="Unassembled WGS sequence"/>
</dbReference>